<dbReference type="Pfam" id="PF05729">
    <property type="entry name" value="NACHT"/>
    <property type="match status" value="1"/>
</dbReference>
<dbReference type="PANTHER" id="PTHR47485">
    <property type="entry name" value="THYLAKOID LUMENAL 17.4 KDA PROTEIN, CHLOROPLASTIC"/>
    <property type="match status" value="1"/>
</dbReference>
<dbReference type="SUPFAM" id="SSF52540">
    <property type="entry name" value="P-loop containing nucleoside triphosphate hydrolases"/>
    <property type="match status" value="1"/>
</dbReference>
<name>A0A0V7ZSX2_9CYAN</name>
<comment type="caution">
    <text evidence="4">The sequence shown here is derived from an EMBL/GenBank/DDBJ whole genome shotgun (WGS) entry which is preliminary data.</text>
</comment>
<dbReference type="Pfam" id="PF00805">
    <property type="entry name" value="Pentapeptide"/>
    <property type="match status" value="2"/>
</dbReference>
<organism evidence="4 5">
    <name type="scientific">Mastigocoleus testarum BC008</name>
    <dbReference type="NCBI Taxonomy" id="371196"/>
    <lineage>
        <taxon>Bacteria</taxon>
        <taxon>Bacillati</taxon>
        <taxon>Cyanobacteriota</taxon>
        <taxon>Cyanophyceae</taxon>
        <taxon>Nostocales</taxon>
        <taxon>Hapalosiphonaceae</taxon>
        <taxon>Mastigocoleus</taxon>
    </lineage>
</organism>
<dbReference type="OrthoDB" id="419933at2"/>
<evidence type="ECO:0000313" key="4">
    <source>
        <dbReference type="EMBL" id="KST67550.1"/>
    </source>
</evidence>
<feature type="domain" description="NACHT" evidence="2">
    <location>
        <begin position="287"/>
        <end position="391"/>
    </location>
</feature>
<accession>A0A0V7ZSX2</accession>
<dbReference type="InterPro" id="IPR027417">
    <property type="entry name" value="P-loop_NTPase"/>
</dbReference>
<sequence length="917" mass="104866">MTHEPGISIKKPDKFWNKSLKIEDPRNLFSSVGKAALNGLLGNLDSAAENLVEASAELGIAKTPGEIAWLLIYNSLTTAMVALVKSNQDLQIKIDNNELEVNELKIICDYHLDRFLKDNELRINQNFFTNPKDLPIIEIIKVPLRQWLEEFGEDKAAAQSISDRLPTYFVYALREEWNKDSQKYACLTEQPDTPFIKASEQENAWRRYSAWLQRQVEEPMFFEAFGLKQIYVPLYAYYNCEVEENQQDDKFEDRLHENKQYQRVVVDLESQLETWLNQADPHDAIRVISGGPGSGKSSFTKIFAAKQAEKEKVRVLFIPLHQFNPTDDLVDAIGKFIQSDIDNILPSNPLSKENAEPRLLIIFDGLDELAMQGKAVQEVAQQFVREIEKKVDRFNSNKTRLQALITGRELIVQANSNEFRKPEQILHVLPYFVSKDDKGKHNYKDERKLLNEDKRQQWWKKYSLLKGQKYSSLPKELEKNNLIEITSQPLLNYLVALSFIRKKVDFSQESNLNIIYADLLKSVYERVWENKRQHPAVKGLKEQDFIRVLEEIALSSWHGDGRTTTVRDIENHCNRSGLKKWLMEFQKKAEEGVTRLLLAFYFRQSGSNNQGDKTFEFTHKSFGEYLTATRIVREIKLIHKKLKAQQNDPDEGWDEKEALTRWANLCGASPMDEYLFNFVLDEIRLQSIQNPSDIANWQQTLCELISFMLRHGMPMERLNPRPDFHQANQQARNAEEALLVVLNACARVTENISQIEWDSPEAFGNWISRLQGQRVDGIVFCLNHLSFLNLKDCILLFREFYWANLEGVILEGANLYRANLYGANLEGVILEGANLLGATLEGVILYGANLSGANLSGANLSGANLSGANLSGANLSGAILSGAIFYRATLEEVKNYESANFKGANLTETVLEGKVKT</sequence>
<feature type="domain" description="NACHT N-terminal Helical" evidence="3">
    <location>
        <begin position="18"/>
        <end position="227"/>
    </location>
</feature>
<keyword evidence="1" id="KW-0677">Repeat</keyword>
<gene>
    <name evidence="4" type="ORF">BC008_30610</name>
</gene>
<dbReference type="InterPro" id="IPR054568">
    <property type="entry name" value="NNH3"/>
</dbReference>
<evidence type="ECO:0000256" key="1">
    <source>
        <dbReference type="ARBA" id="ARBA00022737"/>
    </source>
</evidence>
<dbReference type="InterPro" id="IPR007111">
    <property type="entry name" value="NACHT_NTPase"/>
</dbReference>
<dbReference type="Gene3D" id="2.160.20.80">
    <property type="entry name" value="E3 ubiquitin-protein ligase SopA"/>
    <property type="match status" value="2"/>
</dbReference>
<dbReference type="SUPFAM" id="SSF141571">
    <property type="entry name" value="Pentapeptide repeat-like"/>
    <property type="match status" value="1"/>
</dbReference>
<evidence type="ECO:0000259" key="3">
    <source>
        <dbReference type="Pfam" id="PF22735"/>
    </source>
</evidence>
<dbReference type="EMBL" id="LMTZ01000086">
    <property type="protein sequence ID" value="KST67550.1"/>
    <property type="molecule type" value="Genomic_DNA"/>
</dbReference>
<evidence type="ECO:0000313" key="5">
    <source>
        <dbReference type="Proteomes" id="UP000053372"/>
    </source>
</evidence>
<keyword evidence="5" id="KW-1185">Reference proteome</keyword>
<dbReference type="PANTHER" id="PTHR47485:SF1">
    <property type="entry name" value="THYLAKOID LUMENAL 17.4 KDA PROTEIN, CHLOROPLASTIC"/>
    <property type="match status" value="1"/>
</dbReference>
<protein>
    <recommendedName>
        <fullName evidence="6">NACHT domain-containing protein</fullName>
    </recommendedName>
</protein>
<proteinExistence type="predicted"/>
<reference evidence="4 5" key="1">
    <citation type="journal article" date="2015" name="Genome Announc.">
        <title>Draft Genome of the Euendolithic (true boring) Cyanobacterium Mastigocoleus testarum strain BC008.</title>
        <authorList>
            <person name="Guida B.S."/>
            <person name="Garcia-Pichel F."/>
        </authorList>
    </citation>
    <scope>NUCLEOTIDE SEQUENCE [LARGE SCALE GENOMIC DNA]</scope>
    <source>
        <strain evidence="4 5">BC008</strain>
    </source>
</reference>
<dbReference type="Pfam" id="PF22735">
    <property type="entry name" value="NNH3"/>
    <property type="match status" value="1"/>
</dbReference>
<dbReference type="RefSeq" id="WP_036265271.1">
    <property type="nucleotide sequence ID" value="NZ_LMTZ01000086.1"/>
</dbReference>
<dbReference type="InterPro" id="IPR001646">
    <property type="entry name" value="5peptide_repeat"/>
</dbReference>
<evidence type="ECO:0008006" key="6">
    <source>
        <dbReference type="Google" id="ProtNLM"/>
    </source>
</evidence>
<dbReference type="Proteomes" id="UP000053372">
    <property type="component" value="Unassembled WGS sequence"/>
</dbReference>
<dbReference type="AlphaFoldDB" id="A0A0V7ZSX2"/>
<evidence type="ECO:0000259" key="2">
    <source>
        <dbReference type="Pfam" id="PF05729"/>
    </source>
</evidence>
<dbReference type="Gene3D" id="3.40.50.300">
    <property type="entry name" value="P-loop containing nucleotide triphosphate hydrolases"/>
    <property type="match status" value="1"/>
</dbReference>